<reference evidence="2 3" key="1">
    <citation type="journal article" date="2017" name="Int. J. Syst. Evol. Microbiol.">
        <title>Jeotgalibaca porci sp. nov. and Jeotgalibaca arthritidis sp. nov., isolated from pigs, and emended description of the genus Jeotgalibaca.</title>
        <authorList>
            <person name="Zamora L."/>
            <person name="Perez-Sancho M."/>
            <person name="Dominguez L."/>
            <person name="Fernandez-Garayzabal J.F."/>
            <person name="Vela A.I."/>
        </authorList>
    </citation>
    <scope>NUCLEOTIDE SEQUENCE [LARGE SCALE GENOMIC DNA]</scope>
    <source>
        <strain evidence="2 3">CECT 9157</strain>
    </source>
</reference>
<dbReference type="PANTHER" id="PTHR30050">
    <property type="entry name" value="CHROMOSOMAL REPLICATION INITIATOR PROTEIN DNAA"/>
    <property type="match status" value="1"/>
</dbReference>
<feature type="domain" description="AAA+ ATPase" evidence="1">
    <location>
        <begin position="130"/>
        <end position="273"/>
    </location>
</feature>
<keyword evidence="3" id="KW-1185">Reference proteome</keyword>
<dbReference type="KEGG" id="jar:G7057_09350"/>
<gene>
    <name evidence="2" type="ORF">G7057_09350</name>
</gene>
<dbReference type="CDD" id="cd00009">
    <property type="entry name" value="AAA"/>
    <property type="match status" value="1"/>
</dbReference>
<accession>A0A6G7KBI2</accession>
<evidence type="ECO:0000313" key="2">
    <source>
        <dbReference type="EMBL" id="QII82616.1"/>
    </source>
</evidence>
<proteinExistence type="predicted"/>
<name>A0A6G7KBI2_9LACT</name>
<evidence type="ECO:0000259" key="1">
    <source>
        <dbReference type="SMART" id="SM00382"/>
    </source>
</evidence>
<keyword evidence="2" id="KW-0547">Nucleotide-binding</keyword>
<dbReference type="SUPFAM" id="SSF52540">
    <property type="entry name" value="P-loop containing nucleoside triphosphate hydrolases"/>
    <property type="match status" value="1"/>
</dbReference>
<dbReference type="RefSeq" id="WP_166163180.1">
    <property type="nucleotide sequence ID" value="NZ_CP049740.1"/>
</dbReference>
<dbReference type="Pfam" id="PF01695">
    <property type="entry name" value="IstB_IS21"/>
    <property type="match status" value="1"/>
</dbReference>
<organism evidence="2 3">
    <name type="scientific">Jeotgalibaca arthritidis</name>
    <dbReference type="NCBI Taxonomy" id="1868794"/>
    <lineage>
        <taxon>Bacteria</taxon>
        <taxon>Bacillati</taxon>
        <taxon>Bacillota</taxon>
        <taxon>Bacilli</taxon>
        <taxon>Lactobacillales</taxon>
        <taxon>Carnobacteriaceae</taxon>
        <taxon>Jeotgalibaca</taxon>
    </lineage>
</organism>
<dbReference type="EMBL" id="CP049740">
    <property type="protein sequence ID" value="QII82616.1"/>
    <property type="molecule type" value="Genomic_DNA"/>
</dbReference>
<dbReference type="Proteomes" id="UP000501451">
    <property type="component" value="Chromosome"/>
</dbReference>
<dbReference type="AlphaFoldDB" id="A0A6G7KBI2"/>
<dbReference type="SMART" id="SM00382">
    <property type="entry name" value="AAA"/>
    <property type="match status" value="1"/>
</dbReference>
<protein>
    <submittedName>
        <fullName evidence="2">ATP-binding protein</fullName>
    </submittedName>
</protein>
<sequence length="286" mass="32106">MINTSKLMSSRSAFIDTAINKGGLLPLEEYSTCEKHINVELFQNLKTKEIICPVCYLEKQSDQTAATDSQVQDGAFGDRARKFRYLANHSLFQNKNLMNKGFKDYKATTKEQKENRDAASSTVSRIVGGQPLNIIITGSQGSGKTHLATAIGNNVNAMSNRDDIQKTVLYYSFSRLLNVIRDSYSNPTFKGEKYYLELAEKADLLILDDIGVEMGGTATGKKSEFSNKILFSLLDTREDKATIITSNLNLESLEKQYDPRIISRLKANMVPITFTETADYREKMMI</sequence>
<dbReference type="Gene3D" id="3.40.50.300">
    <property type="entry name" value="P-loop containing nucleotide triphosphate hydrolases"/>
    <property type="match status" value="1"/>
</dbReference>
<dbReference type="InterPro" id="IPR002611">
    <property type="entry name" value="IstB_ATP-bd"/>
</dbReference>
<dbReference type="GO" id="GO:0005524">
    <property type="term" value="F:ATP binding"/>
    <property type="evidence" value="ECO:0007669"/>
    <property type="project" value="UniProtKB-KW"/>
</dbReference>
<dbReference type="GO" id="GO:0006260">
    <property type="term" value="P:DNA replication"/>
    <property type="evidence" value="ECO:0007669"/>
    <property type="project" value="TreeGrafter"/>
</dbReference>
<evidence type="ECO:0000313" key="3">
    <source>
        <dbReference type="Proteomes" id="UP000501451"/>
    </source>
</evidence>
<dbReference type="InterPro" id="IPR027417">
    <property type="entry name" value="P-loop_NTPase"/>
</dbReference>
<keyword evidence="2" id="KW-0067">ATP-binding</keyword>
<dbReference type="PANTHER" id="PTHR30050:SF4">
    <property type="entry name" value="ATP-BINDING PROTEIN RV3427C IN INSERTION SEQUENCE-RELATED"/>
    <property type="match status" value="1"/>
</dbReference>
<dbReference type="InterPro" id="IPR003593">
    <property type="entry name" value="AAA+_ATPase"/>
</dbReference>